<evidence type="ECO:0000256" key="1">
    <source>
        <dbReference type="SAM" id="Phobius"/>
    </source>
</evidence>
<reference evidence="2" key="1">
    <citation type="journal article" date="1992" name="J. Virol. Methods">
        <title>Rapid sequencing of the Sendai virus 6.8 kb large (L) gene through primer walking with an automated DNA sequencer.</title>
        <authorList>
            <person name="Giesecke H."/>
            <person name="Neubert N."/>
            <person name="Obermaier B."/>
            <person name="Domdey H."/>
        </authorList>
    </citation>
    <scope>NUCLEOTIDE SEQUENCE [LARGE SCALE GENOMIC DNA]</scope>
    <source>
        <strain evidence="2">Fushimi</strain>
    </source>
</reference>
<organismHost>
    <name type="scientific">Rattus norvegicus</name>
    <name type="common">Rat</name>
    <dbReference type="NCBI Taxonomy" id="10116"/>
</organismHost>
<keyword evidence="1" id="KW-1133">Transmembrane helix</keyword>
<dbReference type="EMBL" id="X58886">
    <property type="protein sequence ID" value="CAA41691.1"/>
    <property type="molecule type" value="Genomic_RNA"/>
</dbReference>
<evidence type="ECO:0000313" key="2">
    <source>
        <dbReference type="EMBL" id="CAA41691.1"/>
    </source>
</evidence>
<keyword evidence="1" id="KW-0472">Membrane</keyword>
<name>Q88449_SENDF</name>
<dbReference type="Proteomes" id="UP000006825">
    <property type="component" value="Genome"/>
</dbReference>
<organism>
    <name type="scientific">Sendai virus (strain Fushimi)</name>
    <name type="common">SeV</name>
    <dbReference type="NCBI Taxonomy" id="11195"/>
    <lineage>
        <taxon>Viruses</taxon>
        <taxon>Riboviria</taxon>
        <taxon>Orthornavirae</taxon>
        <taxon>Negarnaviricota</taxon>
        <taxon>Haploviricotina</taxon>
        <taxon>Monjiviricetes</taxon>
        <taxon>Mononegavirales</taxon>
        <taxon>Paramyxoviridae</taxon>
        <taxon>Feraresvirinae</taxon>
        <taxon>Respirovirus</taxon>
        <taxon>Respirovirus muris</taxon>
    </lineage>
</organism>
<feature type="transmembrane region" description="Helical" evidence="1">
    <location>
        <begin position="175"/>
        <end position="198"/>
    </location>
</feature>
<organismHost>
    <name type="scientific">Mus musculus</name>
    <name type="common">Mouse</name>
    <dbReference type="NCBI Taxonomy" id="10090"/>
</organismHost>
<protein>
    <submittedName>
        <fullName evidence="2">Reverse peptide</fullName>
    </submittedName>
</protein>
<accession>Q88449</accession>
<sequence>MASNDSTIVSASASVYTSLLVKTVCSSVNTCLINAPRRGITGSFSCMRASDRGSNSAMTLYISSPRLEKRESTSSHNSSPLLVIPMDLLSRCPAADIFHLPSTTSQYIKTSSGVRIYPVNVNLFSIMTRSPYVTRVYDLHSRRLCELEVSRGPPGLVFCIHRMSYLMLNQVRNGLYHLFLLYLSVISGMVLISCNGSYPSLPSILPSCLKIFNQRSWNPLDNSLVSRSETAKTDRILSHISGISSLSNS</sequence>
<keyword evidence="1" id="KW-0812">Transmembrane</keyword>
<proteinExistence type="predicted"/>
<organismHost>
    <name type="scientific">Cricetidae sp.</name>
    <name type="common">Hamster</name>
    <dbReference type="NCBI Taxonomy" id="36483"/>
</organismHost>
<organismHost>
    <name type="scientific">Cavia cutleri</name>
    <name type="common">Guinea pig</name>
    <dbReference type="NCBI Taxonomy" id="10144"/>
</organismHost>